<evidence type="ECO:0000256" key="4">
    <source>
        <dbReference type="ARBA" id="ARBA00022840"/>
    </source>
</evidence>
<dbReference type="OrthoDB" id="10258631at2759"/>
<keyword evidence="4" id="KW-0067">ATP-binding</keyword>
<dbReference type="SUPFAM" id="SSF46785">
    <property type="entry name" value="Winged helix' DNA-binding domain"/>
    <property type="match status" value="1"/>
</dbReference>
<evidence type="ECO:0000313" key="6">
    <source>
        <dbReference type="EMBL" id="VDO78764.1"/>
    </source>
</evidence>
<dbReference type="WBParaSite" id="SBAD_0000003701-mRNA-1">
    <property type="protein sequence ID" value="SBAD_0000003701-mRNA-1"/>
    <property type="gene ID" value="SBAD_0000003701"/>
</dbReference>
<sequence length="79" mass="9044">MGKLNVELARYLVGEDFRLLTAVEMGMRNHEVVPEALLVPLANLRNGSVRHKLLGLVQNRLVAYERSRKCKCRGSYEFN</sequence>
<dbReference type="Pfam" id="PF09202">
    <property type="entry name" value="Rio2_N"/>
    <property type="match status" value="1"/>
</dbReference>
<keyword evidence="3" id="KW-0418">Kinase</keyword>
<proteinExistence type="predicted"/>
<dbReference type="GO" id="GO:0005524">
    <property type="term" value="F:ATP binding"/>
    <property type="evidence" value="ECO:0007669"/>
    <property type="project" value="UniProtKB-KW"/>
</dbReference>
<dbReference type="GO" id="GO:0030688">
    <property type="term" value="C:preribosome, small subunit precursor"/>
    <property type="evidence" value="ECO:0007669"/>
    <property type="project" value="TreeGrafter"/>
</dbReference>
<dbReference type="InterPro" id="IPR036390">
    <property type="entry name" value="WH_DNA-bd_sf"/>
</dbReference>
<dbReference type="GO" id="GO:0030490">
    <property type="term" value="P:maturation of SSU-rRNA"/>
    <property type="evidence" value="ECO:0007669"/>
    <property type="project" value="TreeGrafter"/>
</dbReference>
<keyword evidence="7" id="KW-1185">Reference proteome</keyword>
<dbReference type="InterPro" id="IPR036388">
    <property type="entry name" value="WH-like_DNA-bd_sf"/>
</dbReference>
<reference evidence="8" key="1">
    <citation type="submission" date="2016-06" db="UniProtKB">
        <authorList>
            <consortium name="WormBaseParasite"/>
        </authorList>
    </citation>
    <scope>IDENTIFICATION</scope>
</reference>
<gene>
    <name evidence="6" type="ORF">SBAD_LOCUS29</name>
</gene>
<dbReference type="EMBL" id="UZAM01000029">
    <property type="protein sequence ID" value="VDO78764.1"/>
    <property type="molecule type" value="Genomic_DNA"/>
</dbReference>
<feature type="domain" description="RIO2 kinase winged helix" evidence="5">
    <location>
        <begin position="10"/>
        <end position="66"/>
    </location>
</feature>
<protein>
    <submittedName>
        <fullName evidence="8">Rio2_N domain-containing protein</fullName>
    </submittedName>
</protein>
<name>A0A183I8T6_9BILA</name>
<keyword evidence="1" id="KW-0808">Transferase</keyword>
<organism evidence="8">
    <name type="scientific">Soboliphyme baturini</name>
    <dbReference type="NCBI Taxonomy" id="241478"/>
    <lineage>
        <taxon>Eukaryota</taxon>
        <taxon>Metazoa</taxon>
        <taxon>Ecdysozoa</taxon>
        <taxon>Nematoda</taxon>
        <taxon>Enoplea</taxon>
        <taxon>Dorylaimia</taxon>
        <taxon>Dioctophymatida</taxon>
        <taxon>Dioctophymatoidea</taxon>
        <taxon>Soboliphymatidae</taxon>
        <taxon>Soboliphyme</taxon>
    </lineage>
</organism>
<dbReference type="InterPro" id="IPR015285">
    <property type="entry name" value="RIO2_wHTH_N"/>
</dbReference>
<evidence type="ECO:0000313" key="7">
    <source>
        <dbReference type="Proteomes" id="UP000270296"/>
    </source>
</evidence>
<evidence type="ECO:0000259" key="5">
    <source>
        <dbReference type="Pfam" id="PF09202"/>
    </source>
</evidence>
<dbReference type="PANTHER" id="PTHR45852:SF1">
    <property type="entry name" value="SERINE_THREONINE-PROTEIN KINASE RIO2"/>
    <property type="match status" value="1"/>
</dbReference>
<keyword evidence="2" id="KW-0547">Nucleotide-binding</keyword>
<dbReference type="AlphaFoldDB" id="A0A183I8T6"/>
<evidence type="ECO:0000256" key="1">
    <source>
        <dbReference type="ARBA" id="ARBA00022679"/>
    </source>
</evidence>
<dbReference type="PANTHER" id="PTHR45852">
    <property type="entry name" value="SER/THR-PROTEIN KINASE RIO2"/>
    <property type="match status" value="1"/>
</dbReference>
<reference evidence="6 7" key="2">
    <citation type="submission" date="2018-11" db="EMBL/GenBank/DDBJ databases">
        <authorList>
            <consortium name="Pathogen Informatics"/>
        </authorList>
    </citation>
    <scope>NUCLEOTIDE SEQUENCE [LARGE SCALE GENOMIC DNA]</scope>
</reference>
<evidence type="ECO:0000256" key="3">
    <source>
        <dbReference type="ARBA" id="ARBA00022777"/>
    </source>
</evidence>
<evidence type="ECO:0000256" key="2">
    <source>
        <dbReference type="ARBA" id="ARBA00022741"/>
    </source>
</evidence>
<dbReference type="GO" id="GO:0005634">
    <property type="term" value="C:nucleus"/>
    <property type="evidence" value="ECO:0007669"/>
    <property type="project" value="TreeGrafter"/>
</dbReference>
<dbReference type="GO" id="GO:0005829">
    <property type="term" value="C:cytosol"/>
    <property type="evidence" value="ECO:0007669"/>
    <property type="project" value="TreeGrafter"/>
</dbReference>
<dbReference type="Gene3D" id="1.10.10.10">
    <property type="entry name" value="Winged helix-like DNA-binding domain superfamily/Winged helix DNA-binding domain"/>
    <property type="match status" value="1"/>
</dbReference>
<dbReference type="Proteomes" id="UP000270296">
    <property type="component" value="Unassembled WGS sequence"/>
</dbReference>
<evidence type="ECO:0000313" key="8">
    <source>
        <dbReference type="WBParaSite" id="SBAD_0000003701-mRNA-1"/>
    </source>
</evidence>
<dbReference type="GO" id="GO:0004674">
    <property type="term" value="F:protein serine/threonine kinase activity"/>
    <property type="evidence" value="ECO:0007669"/>
    <property type="project" value="InterPro"/>
</dbReference>
<accession>A0A183I8T6</accession>